<dbReference type="InterPro" id="IPR016174">
    <property type="entry name" value="Di-haem_cyt_TM"/>
</dbReference>
<name>A0ABV0G8J2_9BURK</name>
<proteinExistence type="predicted"/>
<feature type="transmembrane region" description="Helical" evidence="6">
    <location>
        <begin position="20"/>
        <end position="38"/>
    </location>
</feature>
<dbReference type="PANTHER" id="PTHR30485">
    <property type="entry name" value="NI/FE-HYDROGENASE 1 B-TYPE CYTOCHROME SUBUNIT"/>
    <property type="match status" value="1"/>
</dbReference>
<evidence type="ECO:0000259" key="7">
    <source>
        <dbReference type="Pfam" id="PF01292"/>
    </source>
</evidence>
<dbReference type="EMBL" id="JBDPZC010000001">
    <property type="protein sequence ID" value="MEO3711378.1"/>
    <property type="molecule type" value="Genomic_DNA"/>
</dbReference>
<evidence type="ECO:0000256" key="4">
    <source>
        <dbReference type="ARBA" id="ARBA00022989"/>
    </source>
</evidence>
<dbReference type="Gene3D" id="1.20.950.20">
    <property type="entry name" value="Transmembrane di-heme cytochromes, Chain C"/>
    <property type="match status" value="1"/>
</dbReference>
<organism evidence="8 9">
    <name type="scientific">Roseateles flavus</name>
    <dbReference type="NCBI Taxonomy" id="3149041"/>
    <lineage>
        <taxon>Bacteria</taxon>
        <taxon>Pseudomonadati</taxon>
        <taxon>Pseudomonadota</taxon>
        <taxon>Betaproteobacteria</taxon>
        <taxon>Burkholderiales</taxon>
        <taxon>Sphaerotilaceae</taxon>
        <taxon>Roseateles</taxon>
    </lineage>
</organism>
<accession>A0ABV0G8J2</accession>
<comment type="subcellular location">
    <subcellularLocation>
        <location evidence="1">Cell membrane</location>
        <topology evidence="1">Multi-pass membrane protein</topology>
    </subcellularLocation>
</comment>
<keyword evidence="5 6" id="KW-0472">Membrane</keyword>
<keyword evidence="2" id="KW-1003">Cell membrane</keyword>
<evidence type="ECO:0000256" key="3">
    <source>
        <dbReference type="ARBA" id="ARBA00022692"/>
    </source>
</evidence>
<evidence type="ECO:0000313" key="9">
    <source>
        <dbReference type="Proteomes" id="UP001462640"/>
    </source>
</evidence>
<feature type="transmembrane region" description="Helical" evidence="6">
    <location>
        <begin position="44"/>
        <end position="65"/>
    </location>
</feature>
<reference evidence="8 9" key="1">
    <citation type="submission" date="2024-05" db="EMBL/GenBank/DDBJ databases">
        <title>Roseateles sp. 2.12 16S ribosomal RNA gene Genome sequencing and assembly.</title>
        <authorList>
            <person name="Woo H."/>
        </authorList>
    </citation>
    <scope>NUCLEOTIDE SEQUENCE [LARGE SCALE GENOMIC DNA]</scope>
    <source>
        <strain evidence="8 9">2.12</strain>
    </source>
</reference>
<evidence type="ECO:0000256" key="5">
    <source>
        <dbReference type="ARBA" id="ARBA00023136"/>
    </source>
</evidence>
<evidence type="ECO:0000256" key="6">
    <source>
        <dbReference type="SAM" id="Phobius"/>
    </source>
</evidence>
<feature type="domain" description="Cytochrome b561 bacterial/Ni-hydrogenase" evidence="7">
    <location>
        <begin position="12"/>
        <end position="188"/>
    </location>
</feature>
<dbReference type="Proteomes" id="UP001462640">
    <property type="component" value="Unassembled WGS sequence"/>
</dbReference>
<evidence type="ECO:0000256" key="1">
    <source>
        <dbReference type="ARBA" id="ARBA00004651"/>
    </source>
</evidence>
<dbReference type="InterPro" id="IPR011577">
    <property type="entry name" value="Cyt_b561_bac/Ni-Hgenase"/>
</dbReference>
<dbReference type="PANTHER" id="PTHR30485:SF2">
    <property type="entry name" value="BLL0597 PROTEIN"/>
    <property type="match status" value="1"/>
</dbReference>
<dbReference type="Pfam" id="PF01292">
    <property type="entry name" value="Ni_hydr_CYTB"/>
    <property type="match status" value="1"/>
</dbReference>
<dbReference type="RefSeq" id="WP_347605024.1">
    <property type="nucleotide sequence ID" value="NZ_JBDPZC010000001.1"/>
</dbReference>
<sequence>MKDRDTHQALRVWDLPTRLFHWGLVLCVGGAVVCAKLGGNAMAWHLRFGYAVMALLVFRLLWGVFGGHWSRWRQMFYGPAATWRYLRGQALPDDHFDVGHNPLGALSVLVMLCWLAVQVGSGLISDDEVATTGPLAAWVSSETSLDWTDYHQHLGQWGLYAMLGLHVGAVLFHQWFKRRQLIGAMLGGDKLAPAHLQASRDSAATRLFALTLLTACAAAVYLLVNLGTPG</sequence>
<feature type="transmembrane region" description="Helical" evidence="6">
    <location>
        <begin position="207"/>
        <end position="224"/>
    </location>
</feature>
<gene>
    <name evidence="8" type="ORF">ABDJ40_01215</name>
</gene>
<dbReference type="InterPro" id="IPR051542">
    <property type="entry name" value="Hydrogenase_cytochrome"/>
</dbReference>
<evidence type="ECO:0000313" key="8">
    <source>
        <dbReference type="EMBL" id="MEO3711378.1"/>
    </source>
</evidence>
<feature type="transmembrane region" description="Helical" evidence="6">
    <location>
        <begin position="103"/>
        <end position="124"/>
    </location>
</feature>
<feature type="transmembrane region" description="Helical" evidence="6">
    <location>
        <begin position="157"/>
        <end position="176"/>
    </location>
</feature>
<keyword evidence="4 6" id="KW-1133">Transmembrane helix</keyword>
<evidence type="ECO:0000256" key="2">
    <source>
        <dbReference type="ARBA" id="ARBA00022475"/>
    </source>
</evidence>
<keyword evidence="3 6" id="KW-0812">Transmembrane</keyword>
<comment type="caution">
    <text evidence="8">The sequence shown here is derived from an EMBL/GenBank/DDBJ whole genome shotgun (WGS) entry which is preliminary data.</text>
</comment>
<protein>
    <submittedName>
        <fullName evidence="8">Cytochrome b/b6 domain-containing protein</fullName>
    </submittedName>
</protein>
<keyword evidence="9" id="KW-1185">Reference proteome</keyword>
<dbReference type="SUPFAM" id="SSF81342">
    <property type="entry name" value="Transmembrane di-heme cytochromes"/>
    <property type="match status" value="1"/>
</dbReference>